<keyword evidence="2" id="KW-0472">Membrane</keyword>
<sequence length="107" mass="11664">MMFAPNHEFEPLSFVLGIIAGCLFLALVRTCYHFASRVNMQRETIALEVVRDVQQYAGGSLGGGTPDEREDPELWPTQPLRFVGTLGTEALGNDDTKNDAGSFDSGV</sequence>
<evidence type="ECO:0000313" key="3">
    <source>
        <dbReference type="EMBL" id="KAF2805100.1"/>
    </source>
</evidence>
<organism evidence="3">
    <name type="scientific">Mytilinidion resinicola</name>
    <dbReference type="NCBI Taxonomy" id="574789"/>
    <lineage>
        <taxon>Eukaryota</taxon>
        <taxon>Fungi</taxon>
        <taxon>Dikarya</taxon>
        <taxon>Ascomycota</taxon>
        <taxon>Pezizomycotina</taxon>
        <taxon>Dothideomycetes</taxon>
        <taxon>Pleosporomycetidae</taxon>
        <taxon>Mytilinidiales</taxon>
        <taxon>Mytilinidiaceae</taxon>
        <taxon>Mytilinidion</taxon>
    </lineage>
</organism>
<keyword evidence="2" id="KW-0812">Transmembrane</keyword>
<reference evidence="5" key="2">
    <citation type="submission" date="2020-04" db="EMBL/GenBank/DDBJ databases">
        <authorList>
            <consortium name="NCBI Genome Project"/>
        </authorList>
    </citation>
    <scope>NUCLEOTIDE SEQUENCE</scope>
    <source>
        <strain evidence="5">CBS 304.34</strain>
    </source>
</reference>
<feature type="region of interest" description="Disordered" evidence="1">
    <location>
        <begin position="88"/>
        <end position="107"/>
    </location>
</feature>
<proteinExistence type="predicted"/>
<dbReference type="EMBL" id="MU003710">
    <property type="protein sequence ID" value="KAF2805100.1"/>
    <property type="molecule type" value="Genomic_DNA"/>
</dbReference>
<dbReference type="AlphaFoldDB" id="A0A6A6Y8T4"/>
<dbReference type="Proteomes" id="UP000504636">
    <property type="component" value="Unplaced"/>
</dbReference>
<gene>
    <name evidence="3 5" type="ORF">BDZ99DRAFT_112973</name>
</gene>
<keyword evidence="2" id="KW-1133">Transmembrane helix</keyword>
<dbReference type="RefSeq" id="XP_033572064.1">
    <property type="nucleotide sequence ID" value="XM_033712440.1"/>
</dbReference>
<dbReference type="GeneID" id="54453333"/>
<protein>
    <submittedName>
        <fullName evidence="3 5">Uncharacterized protein</fullName>
    </submittedName>
</protein>
<evidence type="ECO:0000313" key="5">
    <source>
        <dbReference type="RefSeq" id="XP_033572064.1"/>
    </source>
</evidence>
<reference evidence="3 5" key="1">
    <citation type="journal article" date="2020" name="Stud. Mycol.">
        <title>101 Dothideomycetes genomes: a test case for predicting lifestyles and emergence of pathogens.</title>
        <authorList>
            <person name="Haridas S."/>
            <person name="Albert R."/>
            <person name="Binder M."/>
            <person name="Bloem J."/>
            <person name="Labutti K."/>
            <person name="Salamov A."/>
            <person name="Andreopoulos B."/>
            <person name="Baker S."/>
            <person name="Barry K."/>
            <person name="Bills G."/>
            <person name="Bluhm B."/>
            <person name="Cannon C."/>
            <person name="Castanera R."/>
            <person name="Culley D."/>
            <person name="Daum C."/>
            <person name="Ezra D."/>
            <person name="Gonzalez J."/>
            <person name="Henrissat B."/>
            <person name="Kuo A."/>
            <person name="Liang C."/>
            <person name="Lipzen A."/>
            <person name="Lutzoni F."/>
            <person name="Magnuson J."/>
            <person name="Mondo S."/>
            <person name="Nolan M."/>
            <person name="Ohm R."/>
            <person name="Pangilinan J."/>
            <person name="Park H.-J."/>
            <person name="Ramirez L."/>
            <person name="Alfaro M."/>
            <person name="Sun H."/>
            <person name="Tritt A."/>
            <person name="Yoshinaga Y."/>
            <person name="Zwiers L.-H."/>
            <person name="Turgeon B."/>
            <person name="Goodwin S."/>
            <person name="Spatafora J."/>
            <person name="Crous P."/>
            <person name="Grigoriev I."/>
        </authorList>
    </citation>
    <scope>NUCLEOTIDE SEQUENCE</scope>
    <source>
        <strain evidence="3 5">CBS 304.34</strain>
    </source>
</reference>
<evidence type="ECO:0000256" key="2">
    <source>
        <dbReference type="SAM" id="Phobius"/>
    </source>
</evidence>
<reference evidence="5" key="3">
    <citation type="submission" date="2025-04" db="UniProtKB">
        <authorList>
            <consortium name="RefSeq"/>
        </authorList>
    </citation>
    <scope>IDENTIFICATION</scope>
    <source>
        <strain evidence="5">CBS 304.34</strain>
    </source>
</reference>
<accession>A0A6A6Y8T4</accession>
<feature type="transmembrane region" description="Helical" evidence="2">
    <location>
        <begin position="12"/>
        <end position="32"/>
    </location>
</feature>
<name>A0A6A6Y8T4_9PEZI</name>
<keyword evidence="4" id="KW-1185">Reference proteome</keyword>
<evidence type="ECO:0000313" key="4">
    <source>
        <dbReference type="Proteomes" id="UP000504636"/>
    </source>
</evidence>
<evidence type="ECO:0000256" key="1">
    <source>
        <dbReference type="SAM" id="MobiDB-lite"/>
    </source>
</evidence>